<feature type="domain" description="Carbohydrate kinase PfkB" evidence="12">
    <location>
        <begin position="1"/>
        <end position="298"/>
    </location>
</feature>
<dbReference type="PATRIC" id="fig|1131935.3.peg.5712"/>
<keyword evidence="6 9" id="KW-0460">Magnesium</keyword>
<dbReference type="AlphaFoldDB" id="H3SPL1"/>
<keyword evidence="11" id="KW-0423">Lactose metabolism</keyword>
<evidence type="ECO:0000256" key="3">
    <source>
        <dbReference type="ARBA" id="ARBA00022741"/>
    </source>
</evidence>
<evidence type="ECO:0000256" key="4">
    <source>
        <dbReference type="ARBA" id="ARBA00022777"/>
    </source>
</evidence>
<feature type="binding site" evidence="9">
    <location>
        <begin position="220"/>
        <end position="225"/>
    </location>
    <ligand>
        <name>ATP</name>
        <dbReference type="ChEBI" id="CHEBI:30616"/>
    </ligand>
</feature>
<keyword evidence="5 9" id="KW-0067">ATP-binding</keyword>
<organism evidence="13 14">
    <name type="scientific">Paenibacillus dendritiformis C454</name>
    <dbReference type="NCBI Taxonomy" id="1131935"/>
    <lineage>
        <taxon>Bacteria</taxon>
        <taxon>Bacillati</taxon>
        <taxon>Bacillota</taxon>
        <taxon>Bacilli</taxon>
        <taxon>Bacillales</taxon>
        <taxon>Paenibacillaceae</taxon>
        <taxon>Paenibacillus</taxon>
    </lineage>
</organism>
<dbReference type="PRINTS" id="PR00990">
    <property type="entry name" value="RIBOKINASE"/>
</dbReference>
<evidence type="ECO:0000256" key="1">
    <source>
        <dbReference type="ARBA" id="ARBA00022679"/>
    </source>
</evidence>
<accession>H3SPL1</accession>
<dbReference type="PIRSF" id="PIRSF000535">
    <property type="entry name" value="1PFK/6PFK/LacC"/>
    <property type="match status" value="1"/>
</dbReference>
<feature type="binding site" evidence="9">
    <location>
        <position position="290"/>
    </location>
    <ligand>
        <name>K(+)</name>
        <dbReference type="ChEBI" id="CHEBI:29103"/>
    </ligand>
</feature>
<evidence type="ECO:0000256" key="5">
    <source>
        <dbReference type="ARBA" id="ARBA00022840"/>
    </source>
</evidence>
<keyword evidence="14" id="KW-1185">Reference proteome</keyword>
<keyword evidence="1 9" id="KW-0808">Transferase</keyword>
<feature type="binding site" evidence="9">
    <location>
        <begin position="39"/>
        <end position="43"/>
    </location>
    <ligand>
        <name>substrate</name>
    </ligand>
</feature>
<dbReference type="InterPro" id="IPR011877">
    <property type="entry name" value="Ribokinase"/>
</dbReference>
<comment type="similarity">
    <text evidence="11">Belongs to the carbohydrate kinase PfkB family. LacC subfamily.</text>
</comment>
<comment type="catalytic activity">
    <reaction evidence="9">
        <text>D-ribose + ATP = D-ribose 5-phosphate + ADP + H(+)</text>
        <dbReference type="Rhea" id="RHEA:13697"/>
        <dbReference type="ChEBI" id="CHEBI:15378"/>
        <dbReference type="ChEBI" id="CHEBI:30616"/>
        <dbReference type="ChEBI" id="CHEBI:47013"/>
        <dbReference type="ChEBI" id="CHEBI:78346"/>
        <dbReference type="ChEBI" id="CHEBI:456216"/>
        <dbReference type="EC" id="2.7.1.15"/>
    </reaction>
</comment>
<name>H3SPL1_9BACL</name>
<feature type="binding site" evidence="9">
    <location>
        <position position="292"/>
    </location>
    <ligand>
        <name>K(+)</name>
        <dbReference type="ChEBI" id="CHEBI:29103"/>
    </ligand>
</feature>
<evidence type="ECO:0000256" key="2">
    <source>
        <dbReference type="ARBA" id="ARBA00022723"/>
    </source>
</evidence>
<dbReference type="GO" id="GO:0005988">
    <property type="term" value="P:lactose metabolic process"/>
    <property type="evidence" value="ECO:0007669"/>
    <property type="project" value="UniProtKB-KW"/>
</dbReference>
<evidence type="ECO:0000313" key="13">
    <source>
        <dbReference type="EMBL" id="EHQ58987.1"/>
    </source>
</evidence>
<dbReference type="RefSeq" id="WP_006679986.1">
    <property type="nucleotide sequence ID" value="NZ_AHKH01000186.1"/>
</dbReference>
<dbReference type="GO" id="GO:0005524">
    <property type="term" value="F:ATP binding"/>
    <property type="evidence" value="ECO:0007669"/>
    <property type="project" value="UniProtKB-UniRule"/>
</dbReference>
<dbReference type="GO" id="GO:2001059">
    <property type="term" value="P:D-tagatose 6-phosphate catabolic process"/>
    <property type="evidence" value="ECO:0007669"/>
    <property type="project" value="UniProtKB-UniPathway"/>
</dbReference>
<dbReference type="InterPro" id="IPR017583">
    <property type="entry name" value="Tagatose/fructose_Pkinase"/>
</dbReference>
<keyword evidence="7 9" id="KW-0630">Potassium</keyword>
<dbReference type="EC" id="2.7.1.15" evidence="9 10"/>
<dbReference type="GO" id="GO:0019303">
    <property type="term" value="P:D-ribose catabolic process"/>
    <property type="evidence" value="ECO:0007669"/>
    <property type="project" value="UniProtKB-UniRule"/>
</dbReference>
<feature type="binding site" evidence="9">
    <location>
        <begin position="11"/>
        <end position="13"/>
    </location>
    <ligand>
        <name>substrate</name>
    </ligand>
</feature>
<feature type="binding site" evidence="9">
    <location>
        <position position="140"/>
    </location>
    <ligand>
        <name>substrate</name>
    </ligand>
</feature>
<evidence type="ECO:0000256" key="8">
    <source>
        <dbReference type="ARBA" id="ARBA00023277"/>
    </source>
</evidence>
<evidence type="ECO:0000313" key="14">
    <source>
        <dbReference type="Proteomes" id="UP000003900"/>
    </source>
</evidence>
<keyword evidence="2 9" id="KW-0479">Metal-binding</keyword>
<dbReference type="SUPFAM" id="SSF53613">
    <property type="entry name" value="Ribokinase-like"/>
    <property type="match status" value="1"/>
</dbReference>
<keyword evidence="9" id="KW-0963">Cytoplasm</keyword>
<dbReference type="HAMAP" id="MF_01987">
    <property type="entry name" value="Ribokinase"/>
    <property type="match status" value="1"/>
</dbReference>
<dbReference type="PANTHER" id="PTHR10584">
    <property type="entry name" value="SUGAR KINASE"/>
    <property type="match status" value="1"/>
</dbReference>
<feature type="binding site" evidence="9">
    <location>
        <position position="248"/>
    </location>
    <ligand>
        <name>K(+)</name>
        <dbReference type="ChEBI" id="CHEBI:29103"/>
    </ligand>
</feature>
<comment type="subcellular location">
    <subcellularLocation>
        <location evidence="9">Cytoplasm</location>
    </subcellularLocation>
</comment>
<evidence type="ECO:0000256" key="6">
    <source>
        <dbReference type="ARBA" id="ARBA00022842"/>
    </source>
</evidence>
<keyword evidence="3 9" id="KW-0547">Nucleotide-binding</keyword>
<dbReference type="InterPro" id="IPR029056">
    <property type="entry name" value="Ribokinase-like"/>
</dbReference>
<keyword evidence="8 9" id="KW-0119">Carbohydrate metabolism</keyword>
<dbReference type="Gene3D" id="3.40.1190.20">
    <property type="match status" value="1"/>
</dbReference>
<comment type="pathway">
    <text evidence="11">Carbohydrate metabolism; D-tagatose 6-phosphate degradation; D-glyceraldehyde 3-phosphate and glycerone phosphate from D-tagatose 6-phosphate: step 1/2.</text>
</comment>
<feature type="binding site" evidence="9">
    <location>
        <position position="281"/>
    </location>
    <ligand>
        <name>ATP</name>
        <dbReference type="ChEBI" id="CHEBI:30616"/>
    </ligand>
</feature>
<dbReference type="PANTHER" id="PTHR10584:SF166">
    <property type="entry name" value="RIBOKINASE"/>
    <property type="match status" value="1"/>
</dbReference>
<dbReference type="GO" id="GO:0009024">
    <property type="term" value="F:tagatose-6-phosphate kinase activity"/>
    <property type="evidence" value="ECO:0007669"/>
    <property type="project" value="UniProtKB-EC"/>
</dbReference>
<reference evidence="13 14" key="1">
    <citation type="journal article" date="2012" name="J. Bacteriol.">
        <title>Genome Sequence of the Pattern-Forming Social Bacterium Paenibacillus dendritiformis C454 Chiral Morphotype.</title>
        <authorList>
            <person name="Sirota-Madi A."/>
            <person name="Olender T."/>
            <person name="Helman Y."/>
            <person name="Brainis I."/>
            <person name="Finkelshtein A."/>
            <person name="Roth D."/>
            <person name="Hagai E."/>
            <person name="Leshkowitz D."/>
            <person name="Brodsky L."/>
            <person name="Galatenko V."/>
            <person name="Nikolaev V."/>
            <person name="Gutnick D.L."/>
            <person name="Lancet D."/>
            <person name="Ben-Jacob E."/>
        </authorList>
    </citation>
    <scope>NUCLEOTIDE SEQUENCE [LARGE SCALE GENOMIC DNA]</scope>
    <source>
        <strain evidence="13 14">C454</strain>
    </source>
</reference>
<comment type="activity regulation">
    <text evidence="9">Activated by a monovalent cation that binds near, but not in, the active site. The most likely occupant of the site in vivo is potassium. Ion binding induces a conformational change that may alter substrate affinity.</text>
</comment>
<dbReference type="Proteomes" id="UP000003900">
    <property type="component" value="Unassembled WGS sequence"/>
</dbReference>
<feature type="binding site" evidence="9">
    <location>
        <position position="287"/>
    </location>
    <ligand>
        <name>K(+)</name>
        <dbReference type="ChEBI" id="CHEBI:29103"/>
    </ligand>
</feature>
<evidence type="ECO:0000256" key="7">
    <source>
        <dbReference type="ARBA" id="ARBA00022958"/>
    </source>
</evidence>
<dbReference type="OrthoDB" id="9775849at2"/>
<sequence>MNHICVVGSLNRDTSHLLARLPMVGETVHGISTSSSAGGKGCNQAVSAARLGAKVAFIGKVGEDKAGDQLLAVLKEEQIDTSHIDVDPKVHSGEATILIQEDGKNAIIVTPGANMSIREEDIERAYSAIDKADIVIAQFEIPIPAVTQAFVYAKQQGKVTVLNPAPAKVIPEELLRATDILVPNESEMQIITGVEPSSDDAIRQAADRLLGYGIRYVIVTLGEQGALICHADGAAHVPAKRVTAVDTTAAGDSFIGALCSRLDLAQWQDVRHMQDIVRFANSFSALVVQRKGAISSIPYAHELESLQEKL</sequence>
<dbReference type="UniPathway" id="UPA00916">
    <property type="reaction ID" value="UER00889"/>
</dbReference>
<dbReference type="GO" id="GO:0004747">
    <property type="term" value="F:ribokinase activity"/>
    <property type="evidence" value="ECO:0007669"/>
    <property type="project" value="UniProtKB-UniRule"/>
</dbReference>
<evidence type="ECO:0000256" key="10">
    <source>
        <dbReference type="NCBIfam" id="TIGR02152"/>
    </source>
</evidence>
<feature type="binding site" evidence="9">
    <location>
        <position position="252"/>
    </location>
    <ligand>
        <name>substrate</name>
    </ligand>
</feature>
<feature type="binding site" evidence="9">
    <location>
        <position position="184"/>
    </location>
    <ligand>
        <name>ATP</name>
        <dbReference type="ChEBI" id="CHEBI:30616"/>
    </ligand>
</feature>
<feature type="binding site" evidence="9">
    <location>
        <begin position="251"/>
        <end position="252"/>
    </location>
    <ligand>
        <name>ATP</name>
        <dbReference type="ChEBI" id="CHEBI:30616"/>
    </ligand>
</feature>
<dbReference type="NCBIfam" id="TIGR02152">
    <property type="entry name" value="D_ribokin_bact"/>
    <property type="match status" value="1"/>
</dbReference>
<dbReference type="Pfam" id="PF00294">
    <property type="entry name" value="PfkB"/>
    <property type="match status" value="1"/>
</dbReference>
<comment type="cofactor">
    <cofactor evidence="9">
        <name>Mg(2+)</name>
        <dbReference type="ChEBI" id="CHEBI:18420"/>
    </cofactor>
    <text evidence="9">Requires a divalent cation, most likely magnesium in vivo, as an electrophilic catalyst to aid phosphoryl group transfer. It is the chelate of the metal and the nucleotide that is the actual substrate.</text>
</comment>
<dbReference type="UniPathway" id="UPA00704">
    <property type="reaction ID" value="UER00715"/>
</dbReference>
<evidence type="ECO:0000256" key="9">
    <source>
        <dbReference type="HAMAP-Rule" id="MF_01987"/>
    </source>
</evidence>
<feature type="active site" description="Proton acceptor" evidence="9">
    <location>
        <position position="252"/>
    </location>
</feature>
<dbReference type="EMBL" id="AHKH01000186">
    <property type="protein sequence ID" value="EHQ58987.1"/>
    <property type="molecule type" value="Genomic_DNA"/>
</dbReference>
<keyword evidence="4 9" id="KW-0418">Kinase</keyword>
<comment type="catalytic activity">
    <reaction evidence="11">
        <text>D-tagatofuranose 6-phosphate + ATP = D-tagatofuranose 1,6-bisphosphate + ADP + H(+)</text>
        <dbReference type="Rhea" id="RHEA:12420"/>
        <dbReference type="ChEBI" id="CHEBI:15378"/>
        <dbReference type="ChEBI" id="CHEBI:30616"/>
        <dbReference type="ChEBI" id="CHEBI:58694"/>
        <dbReference type="ChEBI" id="CHEBI:58695"/>
        <dbReference type="ChEBI" id="CHEBI:456216"/>
        <dbReference type="EC" id="2.7.1.144"/>
    </reaction>
</comment>
<dbReference type="InterPro" id="IPR002139">
    <property type="entry name" value="Ribo/fructo_kinase"/>
</dbReference>
<dbReference type="InterPro" id="IPR011611">
    <property type="entry name" value="PfkB_dom"/>
</dbReference>
<evidence type="ECO:0000256" key="11">
    <source>
        <dbReference type="PIRNR" id="PIRNR000535"/>
    </source>
</evidence>
<dbReference type="GO" id="GO:0005829">
    <property type="term" value="C:cytosol"/>
    <property type="evidence" value="ECO:0007669"/>
    <property type="project" value="TreeGrafter"/>
</dbReference>
<comment type="pathway">
    <text evidence="9">Carbohydrate metabolism; D-ribose degradation; D-ribose 5-phosphate from beta-D-ribopyranose: step 2/2.</text>
</comment>
<feature type="binding site" evidence="9">
    <location>
        <position position="246"/>
    </location>
    <ligand>
        <name>K(+)</name>
        <dbReference type="ChEBI" id="CHEBI:29103"/>
    </ligand>
</feature>
<evidence type="ECO:0000259" key="12">
    <source>
        <dbReference type="Pfam" id="PF00294"/>
    </source>
</evidence>
<proteinExistence type="inferred from homology"/>
<comment type="similarity">
    <text evidence="9">Belongs to the carbohydrate kinase PfkB family. Ribokinase subfamily.</text>
</comment>
<comment type="subunit">
    <text evidence="9">Homodimer.</text>
</comment>
<comment type="caution">
    <text evidence="9">Lacks conserved residue(s) required for the propagation of feature annotation.</text>
</comment>
<dbReference type="STRING" id="1131935.PDENDC454_27608"/>
<dbReference type="GO" id="GO:0046872">
    <property type="term" value="F:metal ion binding"/>
    <property type="evidence" value="ECO:0007669"/>
    <property type="project" value="UniProtKB-KW"/>
</dbReference>
<comment type="caution">
    <text evidence="13">The sequence shown here is derived from an EMBL/GenBank/DDBJ whole genome shotgun (WGS) entry which is preliminary data.</text>
</comment>
<comment type="function">
    <text evidence="9">Catalyzes the phosphorylation of ribose at O-5 in a reaction requiring ATP and magnesium. The resulting D-ribose-5-phosphate can then be used either for sythesis of nucleotides, histidine, and tryptophan, or as a component of the pentose phosphate pathway.</text>
</comment>
<protein>
    <recommendedName>
        <fullName evidence="9 10">Ribokinase</fullName>
        <shortName evidence="9">RK</shortName>
        <ecNumber evidence="9 10">2.7.1.15</ecNumber>
    </recommendedName>
</protein>
<feature type="binding site" evidence="9">
    <location>
        <position position="296"/>
    </location>
    <ligand>
        <name>K(+)</name>
        <dbReference type="ChEBI" id="CHEBI:29103"/>
    </ligand>
</feature>
<gene>
    <name evidence="9" type="primary">rbsK</name>
    <name evidence="13" type="ORF">PDENDC454_27608</name>
</gene>
<dbReference type="CDD" id="cd01174">
    <property type="entry name" value="ribokinase"/>
    <property type="match status" value="1"/>
</dbReference>